<evidence type="ECO:0000256" key="9">
    <source>
        <dbReference type="ARBA" id="ARBA00023180"/>
    </source>
</evidence>
<dbReference type="EC" id="3.2.1.23" evidence="4 11"/>
<dbReference type="PRINTS" id="PR00742">
    <property type="entry name" value="GLHYDRLASE35"/>
</dbReference>
<evidence type="ECO:0000256" key="11">
    <source>
        <dbReference type="RuleBase" id="RU000675"/>
    </source>
</evidence>
<dbReference type="InterPro" id="IPR008979">
    <property type="entry name" value="Galactose-bd-like_sf"/>
</dbReference>
<dbReference type="InterPro" id="IPR017853">
    <property type="entry name" value="GH"/>
</dbReference>
<evidence type="ECO:0000313" key="17">
    <source>
        <dbReference type="EMBL" id="KAK4751992.1"/>
    </source>
</evidence>
<dbReference type="Pfam" id="PF17834">
    <property type="entry name" value="GHD"/>
    <property type="match status" value="1"/>
</dbReference>
<proteinExistence type="inferred from homology"/>
<sequence length="706" mass="79836">MEWRRSGEWKWLWLAVSAFVMAAPDGLVSAGNVTYDGRSLIINGQRRVLFSGSIHYPRSTPDMWPSLIWKAKQGGIDVIQTYVFWNLHEPQRGQYVFSGRADILRFIKEVQAQGLYVCLRIGPFIQSEWNYGGLPFWLRDIPGIVYRSDNEPFKNEMQRFTTKIVNLMKANKLYASQGGPIILSQIENEYQTIERAFGEKGPAYVRWAAAMAVGLQTGVPWLMCKQNDAPDPVINSCNGMRCGETFEGPNSPNKPSLWTEDWPSFLQTYGDEPYLRSAEDIAYHAALFVAKNGSYINYYMYHGGTNFGRTSAAYMITGYYDQAPLDEYGLLRQPKWSHLKELHAAVKSVSLPLLYGASSTFPLGDYGQAFVFSGPSQQCAAFLLNNNTVDYESVIFRNVSYSLPPKSISILQDCWKEIFNTGKVSKKSNTRTYTTSIKFNSTQRWKLFKEPIIQYDSTKLRANELLEQTSTTKDRSDYLWYTLRFKQSQPKAKSDLNVYTHGHQVHAFVNGIYVASAHGSHRNTMYSLQTTVPLVQGTNNVSLLSVMVGLPDSGAFLERRFSGLRRVSIQGTDFTKYQWGYQVGLLGEEQQIYTAASSIRLQWGMYGSSGSQPLTWYKTTFDAPAGNDPLALNMNSMGKGEIWVNGQSIGRYWISFRTQQGNPSQSWYHVPRSFLRPKGNLLIILEEQTGDPLGITLDIVTADGQS</sequence>
<dbReference type="GO" id="GO:0048046">
    <property type="term" value="C:apoplast"/>
    <property type="evidence" value="ECO:0007669"/>
    <property type="project" value="UniProtKB-SubCell"/>
</dbReference>
<dbReference type="InterPro" id="IPR001944">
    <property type="entry name" value="Glycoside_Hdrlase_35"/>
</dbReference>
<comment type="similarity">
    <text evidence="3 12">Belongs to the glycosyl hydrolase 35 family.</text>
</comment>
<keyword evidence="10 11" id="KW-0326">Glycosidase</keyword>
<dbReference type="InterPro" id="IPR019801">
    <property type="entry name" value="Glyco_hydro_35_CS"/>
</dbReference>
<accession>A0AAN7JQN6</accession>
<feature type="domain" description="Glycoside hydrolase 35 catalytic" evidence="14">
    <location>
        <begin position="39"/>
        <end position="345"/>
    </location>
</feature>
<evidence type="ECO:0000256" key="5">
    <source>
        <dbReference type="ARBA" id="ARBA00022523"/>
    </source>
</evidence>
<dbReference type="InterPro" id="IPR041392">
    <property type="entry name" value="GHD"/>
</dbReference>
<evidence type="ECO:0000256" key="2">
    <source>
        <dbReference type="ARBA" id="ARBA00004271"/>
    </source>
</evidence>
<dbReference type="FunFam" id="2.60.120.260:FF:000050">
    <property type="entry name" value="Beta-galactosidase"/>
    <property type="match status" value="1"/>
</dbReference>
<feature type="signal peptide" evidence="13">
    <location>
        <begin position="1"/>
        <end position="22"/>
    </location>
</feature>
<dbReference type="GO" id="GO:0005975">
    <property type="term" value="P:carbohydrate metabolic process"/>
    <property type="evidence" value="ECO:0007669"/>
    <property type="project" value="InterPro"/>
</dbReference>
<comment type="catalytic activity">
    <reaction evidence="1 11">
        <text>Hydrolysis of terminal non-reducing beta-D-galactose residues in beta-D-galactosides.</text>
        <dbReference type="EC" id="3.2.1.23"/>
    </reaction>
</comment>
<evidence type="ECO:0000256" key="7">
    <source>
        <dbReference type="ARBA" id="ARBA00022729"/>
    </source>
</evidence>
<organism evidence="17 18">
    <name type="scientific">Trapa incisa</name>
    <dbReference type="NCBI Taxonomy" id="236973"/>
    <lineage>
        <taxon>Eukaryota</taxon>
        <taxon>Viridiplantae</taxon>
        <taxon>Streptophyta</taxon>
        <taxon>Embryophyta</taxon>
        <taxon>Tracheophyta</taxon>
        <taxon>Spermatophyta</taxon>
        <taxon>Magnoliopsida</taxon>
        <taxon>eudicotyledons</taxon>
        <taxon>Gunneridae</taxon>
        <taxon>Pentapetalae</taxon>
        <taxon>rosids</taxon>
        <taxon>malvids</taxon>
        <taxon>Myrtales</taxon>
        <taxon>Lythraceae</taxon>
        <taxon>Trapa</taxon>
    </lineage>
</organism>
<dbReference type="Gene3D" id="2.60.120.260">
    <property type="entry name" value="Galactose-binding domain-like"/>
    <property type="match status" value="1"/>
</dbReference>
<keyword evidence="6" id="KW-0964">Secreted</keyword>
<dbReference type="EMBL" id="JAXIOK010000016">
    <property type="protein sequence ID" value="KAK4751992.1"/>
    <property type="molecule type" value="Genomic_DNA"/>
</dbReference>
<reference evidence="17 18" key="1">
    <citation type="journal article" date="2023" name="Hortic Res">
        <title>Pangenome of water caltrop reveals structural variations and asymmetric subgenome divergence after allopolyploidization.</title>
        <authorList>
            <person name="Zhang X."/>
            <person name="Chen Y."/>
            <person name="Wang L."/>
            <person name="Yuan Y."/>
            <person name="Fang M."/>
            <person name="Shi L."/>
            <person name="Lu R."/>
            <person name="Comes H.P."/>
            <person name="Ma Y."/>
            <person name="Chen Y."/>
            <person name="Huang G."/>
            <person name="Zhou Y."/>
            <person name="Zheng Z."/>
            <person name="Qiu Y."/>
        </authorList>
    </citation>
    <scope>NUCLEOTIDE SEQUENCE [LARGE SCALE GENOMIC DNA]</scope>
    <source>
        <tissue evidence="17">Roots</tissue>
    </source>
</reference>
<dbReference type="PROSITE" id="PS01182">
    <property type="entry name" value="GLYCOSYL_HYDROL_F35"/>
    <property type="match status" value="1"/>
</dbReference>
<dbReference type="AlphaFoldDB" id="A0AAN7JQN6"/>
<dbReference type="PANTHER" id="PTHR23421">
    <property type="entry name" value="BETA-GALACTOSIDASE RELATED"/>
    <property type="match status" value="1"/>
</dbReference>
<dbReference type="FunFam" id="3.20.20.80:FF:000098">
    <property type="entry name" value="Beta-galactosidase"/>
    <property type="match status" value="1"/>
</dbReference>
<evidence type="ECO:0000256" key="6">
    <source>
        <dbReference type="ARBA" id="ARBA00022525"/>
    </source>
</evidence>
<dbReference type="Pfam" id="PF21467">
    <property type="entry name" value="BetaGal_gal-bd"/>
    <property type="match status" value="1"/>
</dbReference>
<dbReference type="Gene3D" id="3.20.20.80">
    <property type="entry name" value="Glycosidases"/>
    <property type="match status" value="1"/>
</dbReference>
<evidence type="ECO:0000256" key="10">
    <source>
        <dbReference type="ARBA" id="ARBA00023295"/>
    </source>
</evidence>
<evidence type="ECO:0000256" key="3">
    <source>
        <dbReference type="ARBA" id="ARBA00009809"/>
    </source>
</evidence>
<dbReference type="InterPro" id="IPR048913">
    <property type="entry name" value="BetaGal_gal-bd"/>
</dbReference>
<keyword evidence="9" id="KW-0325">Glycoprotein</keyword>
<evidence type="ECO:0000256" key="4">
    <source>
        <dbReference type="ARBA" id="ARBA00012756"/>
    </source>
</evidence>
<keyword evidence="18" id="KW-1185">Reference proteome</keyword>
<comment type="caution">
    <text evidence="17">The sequence shown here is derived from an EMBL/GenBank/DDBJ whole genome shotgun (WGS) entry which is preliminary data.</text>
</comment>
<evidence type="ECO:0000313" key="18">
    <source>
        <dbReference type="Proteomes" id="UP001345219"/>
    </source>
</evidence>
<protein>
    <recommendedName>
        <fullName evidence="4 11">Beta-galactosidase</fullName>
        <ecNumber evidence="4 11">3.2.1.23</ecNumber>
    </recommendedName>
</protein>
<evidence type="ECO:0000256" key="13">
    <source>
        <dbReference type="SAM" id="SignalP"/>
    </source>
</evidence>
<evidence type="ECO:0000259" key="15">
    <source>
        <dbReference type="Pfam" id="PF17834"/>
    </source>
</evidence>
<evidence type="ECO:0000259" key="14">
    <source>
        <dbReference type="Pfam" id="PF01301"/>
    </source>
</evidence>
<dbReference type="SUPFAM" id="SSF51445">
    <property type="entry name" value="(Trans)glycosidases"/>
    <property type="match status" value="1"/>
</dbReference>
<evidence type="ECO:0000256" key="1">
    <source>
        <dbReference type="ARBA" id="ARBA00001412"/>
    </source>
</evidence>
<evidence type="ECO:0000256" key="12">
    <source>
        <dbReference type="RuleBase" id="RU003679"/>
    </source>
</evidence>
<feature type="domain" description="Beta-galactosidase galactose-binding" evidence="16">
    <location>
        <begin position="614"/>
        <end position="680"/>
    </location>
</feature>
<feature type="chain" id="PRO_5042908902" description="Beta-galactosidase" evidence="13">
    <location>
        <begin position="23"/>
        <end position="706"/>
    </location>
</feature>
<evidence type="ECO:0000256" key="8">
    <source>
        <dbReference type="ARBA" id="ARBA00022801"/>
    </source>
</evidence>
<keyword evidence="5" id="KW-0052">Apoplast</keyword>
<feature type="domain" description="Beta-galactosidase beta-sandwich" evidence="15">
    <location>
        <begin position="368"/>
        <end position="424"/>
    </location>
</feature>
<dbReference type="GO" id="GO:0004565">
    <property type="term" value="F:beta-galactosidase activity"/>
    <property type="evidence" value="ECO:0007669"/>
    <property type="project" value="UniProtKB-EC"/>
</dbReference>
<dbReference type="Pfam" id="PF01301">
    <property type="entry name" value="Glyco_hydro_35"/>
    <property type="match status" value="1"/>
</dbReference>
<dbReference type="Proteomes" id="UP001345219">
    <property type="component" value="Chromosome 16"/>
</dbReference>
<keyword evidence="7 13" id="KW-0732">Signal</keyword>
<evidence type="ECO:0000259" key="16">
    <source>
        <dbReference type="Pfam" id="PF21467"/>
    </source>
</evidence>
<dbReference type="InterPro" id="IPR031330">
    <property type="entry name" value="Gly_Hdrlase_35_cat"/>
</dbReference>
<gene>
    <name evidence="17" type="ORF">SAY87_020790</name>
</gene>
<name>A0AAN7JQN6_9MYRT</name>
<comment type="subcellular location">
    <subcellularLocation>
        <location evidence="2">Secreted</location>
        <location evidence="2">Extracellular space</location>
        <location evidence="2">Apoplast</location>
    </subcellularLocation>
</comment>
<dbReference type="SUPFAM" id="SSF49785">
    <property type="entry name" value="Galactose-binding domain-like"/>
    <property type="match status" value="2"/>
</dbReference>
<keyword evidence="8 11" id="KW-0378">Hydrolase</keyword>